<evidence type="ECO:0000313" key="4">
    <source>
        <dbReference type="EMBL" id="QFI38340.1"/>
    </source>
</evidence>
<evidence type="ECO:0000313" key="5">
    <source>
        <dbReference type="Proteomes" id="UP000327424"/>
    </source>
</evidence>
<dbReference type="EMBL" id="CP044399">
    <property type="protein sequence ID" value="QFI38340.1"/>
    <property type="molecule type" value="Genomic_DNA"/>
</dbReference>
<evidence type="ECO:0000259" key="3">
    <source>
        <dbReference type="Pfam" id="PF01103"/>
    </source>
</evidence>
<dbReference type="RefSeq" id="WP_019442654.1">
    <property type="nucleotide sequence ID" value="NZ_ALOE01000034.1"/>
</dbReference>
<dbReference type="OrthoDB" id="9771071at2"/>
<organism evidence="4 5">
    <name type="scientific">Moritella marina ATCC 15381</name>
    <dbReference type="NCBI Taxonomy" id="1202962"/>
    <lineage>
        <taxon>Bacteria</taxon>
        <taxon>Pseudomonadati</taxon>
        <taxon>Pseudomonadota</taxon>
        <taxon>Gammaproteobacteria</taxon>
        <taxon>Alteromonadales</taxon>
        <taxon>Moritellaceae</taxon>
        <taxon>Moritella</taxon>
    </lineage>
</organism>
<dbReference type="AlphaFoldDB" id="A0A5J6WMN2"/>
<proteinExistence type="predicted"/>
<feature type="domain" description="Bacterial surface antigen (D15)" evidence="3">
    <location>
        <begin position="220"/>
        <end position="454"/>
    </location>
</feature>
<evidence type="ECO:0000256" key="1">
    <source>
        <dbReference type="ARBA" id="ARBA00004370"/>
    </source>
</evidence>
<reference evidence="4 5" key="1">
    <citation type="submission" date="2019-09" db="EMBL/GenBank/DDBJ databases">
        <title>Hybrid Assembly of the complete Genome of the Deep-Sea Bacterium Moritella marina from long Nanopore and Illumina reads.</title>
        <authorList>
            <person name="Magin S."/>
            <person name="Georgoulis A."/>
            <person name="Papadimitriou K."/>
            <person name="Iliakis G."/>
            <person name="Vorgias C.E."/>
        </authorList>
    </citation>
    <scope>NUCLEOTIDE SEQUENCE [LARGE SCALE GENOMIC DNA]</scope>
    <source>
        <strain evidence="4 5">MP-1</strain>
    </source>
</reference>
<dbReference type="Gene3D" id="2.40.160.50">
    <property type="entry name" value="membrane protein fhac: a member of the omp85/tpsb transporter family"/>
    <property type="match status" value="1"/>
</dbReference>
<dbReference type="KEGG" id="mmaa:FR932_11010"/>
<dbReference type="PROSITE" id="PS51257">
    <property type="entry name" value="PROKAR_LIPOPROTEIN"/>
    <property type="match status" value="1"/>
</dbReference>
<name>A0A5J6WMN2_MORMI</name>
<gene>
    <name evidence="4" type="ORF">FR932_11010</name>
</gene>
<protein>
    <submittedName>
        <fullName evidence="4">BamA/TamA family outer membrane protein</fullName>
    </submittedName>
</protein>
<dbReference type="Pfam" id="PF01103">
    <property type="entry name" value="Omp85"/>
    <property type="match status" value="1"/>
</dbReference>
<keyword evidence="2" id="KW-0472">Membrane</keyword>
<accession>A0A5J6WMN2</accession>
<keyword evidence="5" id="KW-1185">Reference proteome</keyword>
<dbReference type="InterPro" id="IPR000184">
    <property type="entry name" value="Bac_surfAg_D15"/>
</dbReference>
<dbReference type="Proteomes" id="UP000327424">
    <property type="component" value="Chromosome"/>
</dbReference>
<evidence type="ECO:0000256" key="2">
    <source>
        <dbReference type="ARBA" id="ARBA00023136"/>
    </source>
</evidence>
<dbReference type="GO" id="GO:0019867">
    <property type="term" value="C:outer membrane"/>
    <property type="evidence" value="ECO:0007669"/>
    <property type="project" value="InterPro"/>
</dbReference>
<comment type="subcellular location">
    <subcellularLocation>
        <location evidence="1">Membrane</location>
    </subcellularLocation>
</comment>
<sequence length="469" mass="52363">MKLHNPTILLLSITSVVGCATNPIPSTEEISQAASEIKTRLTTQLTTPSPDTLLAAKRTQLPTLYAELPRYESEDDVQQIIANYNDAQAYTSNLADHAQDSEEKAVLSQYAEDLDYAIKPLREKNGDSMFSLLGGPAYTPEQGALLAGGGLYSFTTDRNDIDLQRSSITGFMMVNFPSNGSMGYGFQSKQNIFFNQNNSKYEGVVNFGQQSSQYFGVGYDKGSTVEMGEDTTYDANRGEYIGSLAYRFFGDWYFGANAEMNYVKVTEQSDYILADQDFQDYADKPFTLGLGLVLEYDSRDFAVNAKEGLYFKANYLNFNEKIGSDSDYYKANFEFRSYYSFNPTNTIASFTQFQATKGDVPFYDLATLGGANSMRGIFKGQFIDNTAFETTLEWRHTFSRANGLPSNHGMTLWSGIGGVGESLNTLSDDLFVSYGVGYRYQIQPKMNIRLDLGMSEFGNGFYFNFTEAF</sequence>